<dbReference type="Proteomes" id="UP000789375">
    <property type="component" value="Unassembled WGS sequence"/>
</dbReference>
<feature type="compositionally biased region" description="Basic and acidic residues" evidence="1">
    <location>
        <begin position="123"/>
        <end position="139"/>
    </location>
</feature>
<protein>
    <submittedName>
        <fullName evidence="2">16495_t:CDS:1</fullName>
    </submittedName>
</protein>
<feature type="non-terminal residue" evidence="2">
    <location>
        <position position="154"/>
    </location>
</feature>
<gene>
    <name evidence="2" type="ORF">FMOSSE_LOCUS14378</name>
</gene>
<dbReference type="AlphaFoldDB" id="A0A9N9HY31"/>
<feature type="region of interest" description="Disordered" evidence="1">
    <location>
        <begin position="123"/>
        <end position="154"/>
    </location>
</feature>
<keyword evidence="3" id="KW-1185">Reference proteome</keyword>
<organism evidence="2 3">
    <name type="scientific">Funneliformis mosseae</name>
    <name type="common">Endomycorrhizal fungus</name>
    <name type="synonym">Glomus mosseae</name>
    <dbReference type="NCBI Taxonomy" id="27381"/>
    <lineage>
        <taxon>Eukaryota</taxon>
        <taxon>Fungi</taxon>
        <taxon>Fungi incertae sedis</taxon>
        <taxon>Mucoromycota</taxon>
        <taxon>Glomeromycotina</taxon>
        <taxon>Glomeromycetes</taxon>
        <taxon>Glomerales</taxon>
        <taxon>Glomeraceae</taxon>
        <taxon>Funneliformis</taxon>
    </lineage>
</organism>
<comment type="caution">
    <text evidence="2">The sequence shown here is derived from an EMBL/GenBank/DDBJ whole genome shotgun (WGS) entry which is preliminary data.</text>
</comment>
<proteinExistence type="predicted"/>
<evidence type="ECO:0000256" key="1">
    <source>
        <dbReference type="SAM" id="MobiDB-lite"/>
    </source>
</evidence>
<feature type="non-terminal residue" evidence="2">
    <location>
        <position position="1"/>
    </location>
</feature>
<evidence type="ECO:0000313" key="2">
    <source>
        <dbReference type="EMBL" id="CAG8711854.1"/>
    </source>
</evidence>
<accession>A0A9N9HY31</accession>
<name>A0A9N9HY31_FUNMO</name>
<dbReference type="EMBL" id="CAJVPP010010795">
    <property type="protein sequence ID" value="CAG8711854.1"/>
    <property type="molecule type" value="Genomic_DNA"/>
</dbReference>
<evidence type="ECO:0000313" key="3">
    <source>
        <dbReference type="Proteomes" id="UP000789375"/>
    </source>
</evidence>
<reference evidence="2" key="1">
    <citation type="submission" date="2021-06" db="EMBL/GenBank/DDBJ databases">
        <authorList>
            <person name="Kallberg Y."/>
            <person name="Tangrot J."/>
            <person name="Rosling A."/>
        </authorList>
    </citation>
    <scope>NUCLEOTIDE SEQUENCE</scope>
    <source>
        <strain evidence="2">87-6 pot B 2015</strain>
    </source>
</reference>
<sequence length="154" mass="17128">ARCFLPEVGSILWSGPLGPIIICAGSSIDIIFAYDHTLQLLLSDFSHKARCFLPEVGSILWSGPLGPIIIYVARQANCHNDPGNKSLWEDHLSKLGTLAIMDRVNKREIRSIAVQEEAERYKSEQASKFSRREGTSEKILKKRKVTASKSETSS</sequence>